<gene>
    <name evidence="2" type="ORF">HU200_007982</name>
</gene>
<name>A0A835KS15_9POAL</name>
<keyword evidence="1" id="KW-0732">Signal</keyword>
<accession>A0A835KS15</accession>
<keyword evidence="3" id="KW-1185">Reference proteome</keyword>
<dbReference type="AlphaFoldDB" id="A0A835KS15"/>
<protein>
    <submittedName>
        <fullName evidence="2">Uncharacterized protein</fullName>
    </submittedName>
</protein>
<comment type="caution">
    <text evidence="2">The sequence shown here is derived from an EMBL/GenBank/DDBJ whole genome shotgun (WGS) entry which is preliminary data.</text>
</comment>
<feature type="signal peptide" evidence="1">
    <location>
        <begin position="1"/>
        <end position="19"/>
    </location>
</feature>
<dbReference type="Proteomes" id="UP000636709">
    <property type="component" value="Unassembled WGS sequence"/>
</dbReference>
<dbReference type="OrthoDB" id="693867at2759"/>
<dbReference type="EMBL" id="JACEFO010000524">
    <property type="protein sequence ID" value="KAF8765945.1"/>
    <property type="molecule type" value="Genomic_DNA"/>
</dbReference>
<proteinExistence type="predicted"/>
<evidence type="ECO:0000313" key="3">
    <source>
        <dbReference type="Proteomes" id="UP000636709"/>
    </source>
</evidence>
<organism evidence="2 3">
    <name type="scientific">Digitaria exilis</name>
    <dbReference type="NCBI Taxonomy" id="1010633"/>
    <lineage>
        <taxon>Eukaryota</taxon>
        <taxon>Viridiplantae</taxon>
        <taxon>Streptophyta</taxon>
        <taxon>Embryophyta</taxon>
        <taxon>Tracheophyta</taxon>
        <taxon>Spermatophyta</taxon>
        <taxon>Magnoliopsida</taxon>
        <taxon>Liliopsida</taxon>
        <taxon>Poales</taxon>
        <taxon>Poaceae</taxon>
        <taxon>PACMAD clade</taxon>
        <taxon>Panicoideae</taxon>
        <taxon>Panicodae</taxon>
        <taxon>Paniceae</taxon>
        <taxon>Anthephorinae</taxon>
        <taxon>Digitaria</taxon>
    </lineage>
</organism>
<sequence>MAVKALLVVILVQVLGVLAVVAARPLQEGAAGARGDGGWMAGSIGMITQMLLGSKSGSNPKSHCC</sequence>
<reference evidence="2" key="1">
    <citation type="submission" date="2020-07" db="EMBL/GenBank/DDBJ databases">
        <title>Genome sequence and genetic diversity analysis of an under-domesticated orphan crop, white fonio (Digitaria exilis).</title>
        <authorList>
            <person name="Bennetzen J.L."/>
            <person name="Chen S."/>
            <person name="Ma X."/>
            <person name="Wang X."/>
            <person name="Yssel A.E.J."/>
            <person name="Chaluvadi S.R."/>
            <person name="Johnson M."/>
            <person name="Gangashetty P."/>
            <person name="Hamidou F."/>
            <person name="Sanogo M.D."/>
            <person name="Zwaenepoel A."/>
            <person name="Wallace J."/>
            <person name="Van De Peer Y."/>
            <person name="Van Deynze A."/>
        </authorList>
    </citation>
    <scope>NUCLEOTIDE SEQUENCE</scope>
    <source>
        <tissue evidence="2">Leaves</tissue>
    </source>
</reference>
<evidence type="ECO:0000313" key="2">
    <source>
        <dbReference type="EMBL" id="KAF8765945.1"/>
    </source>
</evidence>
<feature type="chain" id="PRO_5033008166" evidence="1">
    <location>
        <begin position="20"/>
        <end position="65"/>
    </location>
</feature>
<evidence type="ECO:0000256" key="1">
    <source>
        <dbReference type="SAM" id="SignalP"/>
    </source>
</evidence>